<feature type="compositionally biased region" description="Polar residues" evidence="1">
    <location>
        <begin position="103"/>
        <end position="120"/>
    </location>
</feature>
<gene>
    <name evidence="2" type="ORF">MG293_020794</name>
</gene>
<dbReference type="EMBL" id="JAKZEL010000029">
    <property type="protein sequence ID" value="KAI4529120.1"/>
    <property type="molecule type" value="Genomic_DNA"/>
</dbReference>
<protein>
    <submittedName>
        <fullName evidence="2">Uncharacterized protein</fullName>
    </submittedName>
</protein>
<proteinExistence type="predicted"/>
<evidence type="ECO:0000313" key="2">
    <source>
        <dbReference type="EMBL" id="KAI4529120.1"/>
    </source>
</evidence>
<sequence length="131" mass="13774">MGGEPGSETVTAHSDSRVGSVVFSVISSVAEVSLLANRFQHGVISQKLHSVLGKRSGSLLTQAGKLSEKQCGPGVTSAEPQTPSLGLCVPALPFVASNPYIRQRTQPQYADSQSGSNRETQLPGKCQKRPV</sequence>
<organism evidence="2 3">
    <name type="scientific">Ovis ammon polii</name>
    <dbReference type="NCBI Taxonomy" id="230172"/>
    <lineage>
        <taxon>Eukaryota</taxon>
        <taxon>Metazoa</taxon>
        <taxon>Chordata</taxon>
        <taxon>Craniata</taxon>
        <taxon>Vertebrata</taxon>
        <taxon>Euteleostomi</taxon>
        <taxon>Mammalia</taxon>
        <taxon>Eutheria</taxon>
        <taxon>Laurasiatheria</taxon>
        <taxon>Artiodactyla</taxon>
        <taxon>Ruminantia</taxon>
        <taxon>Pecora</taxon>
        <taxon>Bovidae</taxon>
        <taxon>Caprinae</taxon>
        <taxon>Ovis</taxon>
    </lineage>
</organism>
<name>A0AAD4XX06_OVIAM</name>
<dbReference type="Proteomes" id="UP001214576">
    <property type="component" value="Unassembled WGS sequence"/>
</dbReference>
<keyword evidence="3" id="KW-1185">Reference proteome</keyword>
<evidence type="ECO:0000256" key="1">
    <source>
        <dbReference type="SAM" id="MobiDB-lite"/>
    </source>
</evidence>
<comment type="caution">
    <text evidence="2">The sequence shown here is derived from an EMBL/GenBank/DDBJ whole genome shotgun (WGS) entry which is preliminary data.</text>
</comment>
<dbReference type="AlphaFoldDB" id="A0AAD4XX06"/>
<evidence type="ECO:0000313" key="3">
    <source>
        <dbReference type="Proteomes" id="UP001214576"/>
    </source>
</evidence>
<accession>A0AAD4XX06</accession>
<reference evidence="2" key="1">
    <citation type="submission" date="2022-03" db="EMBL/GenBank/DDBJ databases">
        <title>Genomic analyses of argali, domestic sheep and their hybrids provide insights into chromosomal evolution, heterosis and genetic basis of agronomic traits.</title>
        <authorList>
            <person name="Li M."/>
        </authorList>
    </citation>
    <scope>NUCLEOTIDE SEQUENCE</scope>
    <source>
        <strain evidence="2">CAU-MHL-2022a</strain>
        <tissue evidence="2">Skin</tissue>
    </source>
</reference>
<feature type="region of interest" description="Disordered" evidence="1">
    <location>
        <begin position="103"/>
        <end position="131"/>
    </location>
</feature>